<evidence type="ECO:0000313" key="2">
    <source>
        <dbReference type="EMBL" id="MEQ2281348.1"/>
    </source>
</evidence>
<gene>
    <name evidence="2" type="ORF">AMECASPLE_029295</name>
</gene>
<keyword evidence="1" id="KW-0812">Transmembrane</keyword>
<evidence type="ECO:0000313" key="3">
    <source>
        <dbReference type="Proteomes" id="UP001469553"/>
    </source>
</evidence>
<keyword evidence="1" id="KW-1133">Transmembrane helix</keyword>
<dbReference type="Proteomes" id="UP001469553">
    <property type="component" value="Unassembled WGS sequence"/>
</dbReference>
<protein>
    <submittedName>
        <fullName evidence="2">Uncharacterized protein</fullName>
    </submittedName>
</protein>
<reference evidence="2 3" key="1">
    <citation type="submission" date="2021-06" db="EMBL/GenBank/DDBJ databases">
        <authorList>
            <person name="Palmer J.M."/>
        </authorList>
    </citation>
    <scope>NUCLEOTIDE SEQUENCE [LARGE SCALE GENOMIC DNA]</scope>
    <source>
        <strain evidence="2 3">AS_MEX2019</strain>
        <tissue evidence="2">Muscle</tissue>
    </source>
</reference>
<feature type="transmembrane region" description="Helical" evidence="1">
    <location>
        <begin position="35"/>
        <end position="60"/>
    </location>
</feature>
<proteinExistence type="predicted"/>
<organism evidence="2 3">
    <name type="scientific">Ameca splendens</name>
    <dbReference type="NCBI Taxonomy" id="208324"/>
    <lineage>
        <taxon>Eukaryota</taxon>
        <taxon>Metazoa</taxon>
        <taxon>Chordata</taxon>
        <taxon>Craniata</taxon>
        <taxon>Vertebrata</taxon>
        <taxon>Euteleostomi</taxon>
        <taxon>Actinopterygii</taxon>
        <taxon>Neopterygii</taxon>
        <taxon>Teleostei</taxon>
        <taxon>Neoteleostei</taxon>
        <taxon>Acanthomorphata</taxon>
        <taxon>Ovalentaria</taxon>
        <taxon>Atherinomorphae</taxon>
        <taxon>Cyprinodontiformes</taxon>
        <taxon>Goodeidae</taxon>
        <taxon>Ameca</taxon>
    </lineage>
</organism>
<comment type="caution">
    <text evidence="2">The sequence shown here is derived from an EMBL/GenBank/DDBJ whole genome shotgun (WGS) entry which is preliminary data.</text>
</comment>
<keyword evidence="1" id="KW-0472">Membrane</keyword>
<dbReference type="EMBL" id="JAHRIP010003336">
    <property type="protein sequence ID" value="MEQ2281348.1"/>
    <property type="molecule type" value="Genomic_DNA"/>
</dbReference>
<sequence>MSTFLLELKTQPPWLGGTITTFFAVSFCPVSKTPIFLTFINIHPVINILLLVFPLSFCLFRTILEKMGQQGKVTPLQAKKKWDNMKKKYKVCSELLMSHTNKKYF</sequence>
<keyword evidence="3" id="KW-1185">Reference proteome</keyword>
<accession>A0ABV0XIQ0</accession>
<evidence type="ECO:0000256" key="1">
    <source>
        <dbReference type="SAM" id="Phobius"/>
    </source>
</evidence>
<name>A0ABV0XIQ0_9TELE</name>